<evidence type="ECO:0000313" key="3">
    <source>
        <dbReference type="Proteomes" id="UP000287352"/>
    </source>
</evidence>
<keyword evidence="3" id="KW-1185">Reference proteome</keyword>
<dbReference type="RefSeq" id="WP_126580351.1">
    <property type="nucleotide sequence ID" value="NZ_BIFR01000001.1"/>
</dbReference>
<proteinExistence type="predicted"/>
<dbReference type="EMBL" id="BIFR01000001">
    <property type="protein sequence ID" value="GCE12761.1"/>
    <property type="molecule type" value="Genomic_DNA"/>
</dbReference>
<organism evidence="2 3">
    <name type="scientific">Tengunoibacter tsumagoiensis</name>
    <dbReference type="NCBI Taxonomy" id="2014871"/>
    <lineage>
        <taxon>Bacteria</taxon>
        <taxon>Bacillati</taxon>
        <taxon>Chloroflexota</taxon>
        <taxon>Ktedonobacteria</taxon>
        <taxon>Ktedonobacterales</taxon>
        <taxon>Dictyobacteraceae</taxon>
        <taxon>Tengunoibacter</taxon>
    </lineage>
</organism>
<dbReference type="AlphaFoldDB" id="A0A402A170"/>
<name>A0A402A170_9CHLR</name>
<feature type="signal peptide" evidence="1">
    <location>
        <begin position="1"/>
        <end position="21"/>
    </location>
</feature>
<evidence type="ECO:0000256" key="1">
    <source>
        <dbReference type="SAM" id="SignalP"/>
    </source>
</evidence>
<sequence>MRNHPVARICLTLCLAGSVFAFTLVTQPSLKKAHASPDSTSLSTIYGLHVSGNQLLNGNGDSVRLLGVNRSGSEYKCVNNCSSFPSLISDYDGTATQFGAGFRDHLGSLS</sequence>
<reference evidence="3" key="1">
    <citation type="submission" date="2018-12" db="EMBL/GenBank/DDBJ databases">
        <title>Tengunoibacter tsumagoiensis gen. nov., sp. nov., Dictyobacter kobayashii sp. nov., D. alpinus sp. nov., and D. joshuensis sp. nov. and description of Dictyobacteraceae fam. nov. within the order Ktedonobacterales isolated from Tengu-no-mugimeshi.</title>
        <authorList>
            <person name="Wang C.M."/>
            <person name="Zheng Y."/>
            <person name="Sakai Y."/>
            <person name="Toyoda A."/>
            <person name="Minakuchi Y."/>
            <person name="Abe K."/>
            <person name="Yokota A."/>
            <person name="Yabe S."/>
        </authorList>
    </citation>
    <scope>NUCLEOTIDE SEQUENCE [LARGE SCALE GENOMIC DNA]</scope>
    <source>
        <strain evidence="3">Uno3</strain>
    </source>
</reference>
<evidence type="ECO:0000313" key="2">
    <source>
        <dbReference type="EMBL" id="GCE12761.1"/>
    </source>
</evidence>
<comment type="caution">
    <text evidence="2">The sequence shown here is derived from an EMBL/GenBank/DDBJ whole genome shotgun (WGS) entry which is preliminary data.</text>
</comment>
<feature type="chain" id="PRO_5019335120" description="Beta/gamma crystallin 'Greek key' domain-containing protein" evidence="1">
    <location>
        <begin position="22"/>
        <end position="110"/>
    </location>
</feature>
<keyword evidence="1" id="KW-0732">Signal</keyword>
<accession>A0A402A170</accession>
<gene>
    <name evidence="2" type="ORF">KTT_26200</name>
</gene>
<protein>
    <recommendedName>
        <fullName evidence="4">Beta/gamma crystallin 'Greek key' domain-containing protein</fullName>
    </recommendedName>
</protein>
<evidence type="ECO:0008006" key="4">
    <source>
        <dbReference type="Google" id="ProtNLM"/>
    </source>
</evidence>
<dbReference type="Proteomes" id="UP000287352">
    <property type="component" value="Unassembled WGS sequence"/>
</dbReference>